<dbReference type="InterPro" id="IPR050490">
    <property type="entry name" value="Bact_solute-bd_prot1"/>
</dbReference>
<dbReference type="eggNOG" id="COG1653">
    <property type="taxonomic scope" value="Bacteria"/>
</dbReference>
<dbReference type="PANTHER" id="PTHR43649:SF11">
    <property type="entry name" value="ABC TRANSPORTER SUBSTRATE-BINDING PROTEIN YESO-RELATED"/>
    <property type="match status" value="1"/>
</dbReference>
<dbReference type="KEGG" id="scc:Spico_1210"/>
<dbReference type="InterPro" id="IPR006059">
    <property type="entry name" value="SBP"/>
</dbReference>
<gene>
    <name evidence="4" type="ordered locus">Spico_1210</name>
</gene>
<accession>F4GLM7</accession>
<protein>
    <submittedName>
        <fullName evidence="4">Extracellular solute-binding protein family 1</fullName>
    </submittedName>
</protein>
<dbReference type="PANTHER" id="PTHR43649">
    <property type="entry name" value="ARABINOSE-BINDING PROTEIN-RELATED"/>
    <property type="match status" value="1"/>
</dbReference>
<proteinExistence type="inferred from homology"/>
<feature type="chain" id="PRO_5003308664" evidence="3">
    <location>
        <begin position="21"/>
        <end position="424"/>
    </location>
</feature>
<dbReference type="OrthoDB" id="362670at2"/>
<organism evidence="4 5">
    <name type="scientific">Parasphaerochaeta coccoides (strain ATCC BAA-1237 / DSM 17374 / SPN1)</name>
    <name type="common">Sphaerochaeta coccoides</name>
    <dbReference type="NCBI Taxonomy" id="760011"/>
    <lineage>
        <taxon>Bacteria</taxon>
        <taxon>Pseudomonadati</taxon>
        <taxon>Spirochaetota</taxon>
        <taxon>Spirochaetia</taxon>
        <taxon>Spirochaetales</taxon>
        <taxon>Sphaerochaetaceae</taxon>
        <taxon>Parasphaerochaeta</taxon>
    </lineage>
</organism>
<dbReference type="AlphaFoldDB" id="F4GLM7"/>
<comment type="subcellular location">
    <subcellularLocation>
        <location evidence="1">Periplasm</location>
    </subcellularLocation>
</comment>
<dbReference type="Proteomes" id="UP000007939">
    <property type="component" value="Chromosome"/>
</dbReference>
<keyword evidence="3" id="KW-0732">Signal</keyword>
<evidence type="ECO:0000313" key="5">
    <source>
        <dbReference type="Proteomes" id="UP000007939"/>
    </source>
</evidence>
<dbReference type="Pfam" id="PF01547">
    <property type="entry name" value="SBP_bac_1"/>
    <property type="match status" value="1"/>
</dbReference>
<dbReference type="SUPFAM" id="SSF53850">
    <property type="entry name" value="Periplasmic binding protein-like II"/>
    <property type="match status" value="1"/>
</dbReference>
<keyword evidence="5" id="KW-1185">Reference proteome</keyword>
<evidence type="ECO:0000256" key="3">
    <source>
        <dbReference type="SAM" id="SignalP"/>
    </source>
</evidence>
<evidence type="ECO:0000256" key="1">
    <source>
        <dbReference type="ARBA" id="ARBA00004418"/>
    </source>
</evidence>
<dbReference type="Gene3D" id="3.40.190.10">
    <property type="entry name" value="Periplasmic binding protein-like II"/>
    <property type="match status" value="2"/>
</dbReference>
<reference evidence="4 5" key="2">
    <citation type="journal article" date="2012" name="Stand. Genomic Sci.">
        <title>Complete genome sequence of the termite hindgut bacterium Spirochaeta coccoides type strain (SPN1(T)), reclassification in the genus Sphaerochaeta as Sphaerochaeta coccoides comb. nov. and emendations of the family Spirochaetaceae and the genus Sphaerochaeta.</title>
        <authorList>
            <person name="Abt B."/>
            <person name="Han C."/>
            <person name="Scheuner C."/>
            <person name="Lu M."/>
            <person name="Lapidus A."/>
            <person name="Nolan M."/>
            <person name="Lucas S."/>
            <person name="Hammon N."/>
            <person name="Deshpande S."/>
            <person name="Cheng J.F."/>
            <person name="Tapia R."/>
            <person name="Goodwin L.A."/>
            <person name="Pitluck S."/>
            <person name="Liolios K."/>
            <person name="Pagani I."/>
            <person name="Ivanova N."/>
            <person name="Mavromatis K."/>
            <person name="Mikhailova N."/>
            <person name="Huntemann M."/>
            <person name="Pati A."/>
            <person name="Chen A."/>
            <person name="Palaniappan K."/>
            <person name="Land M."/>
            <person name="Hauser L."/>
            <person name="Brambilla E.M."/>
            <person name="Rohde M."/>
            <person name="Spring S."/>
            <person name="Gronow S."/>
            <person name="Goker M."/>
            <person name="Woyke T."/>
            <person name="Bristow J."/>
            <person name="Eisen J.A."/>
            <person name="Markowitz V."/>
            <person name="Hugenholtz P."/>
            <person name="Kyrpides N.C."/>
            <person name="Klenk H.P."/>
            <person name="Detter J.C."/>
        </authorList>
    </citation>
    <scope>NUCLEOTIDE SEQUENCE [LARGE SCALE GENOMIC DNA]</scope>
    <source>
        <strain evidence="5">ATCC BAA-1237 / DSM 17374 / SPN1</strain>
    </source>
</reference>
<reference evidence="5" key="1">
    <citation type="submission" date="2011-04" db="EMBL/GenBank/DDBJ databases">
        <title>The complete genome of Spirochaeta coccoides DSM 17374.</title>
        <authorList>
            <person name="Lucas S."/>
            <person name="Copeland A."/>
            <person name="Lapidus A."/>
            <person name="Bruce D."/>
            <person name="Goodwin L."/>
            <person name="Pitluck S."/>
            <person name="Peters L."/>
            <person name="Kyrpides N."/>
            <person name="Mavromatis K."/>
            <person name="Pagani I."/>
            <person name="Ivanova N."/>
            <person name="Ovchinnikova G."/>
            <person name="Lu M."/>
            <person name="Detter J.C."/>
            <person name="Tapia R."/>
            <person name="Han C."/>
            <person name="Land M."/>
            <person name="Hauser L."/>
            <person name="Markowitz V."/>
            <person name="Cheng J.-F."/>
            <person name="Hugenholtz P."/>
            <person name="Woyke T."/>
            <person name="Wu D."/>
            <person name="Spring S."/>
            <person name="Schroeder M."/>
            <person name="Brambilla E."/>
            <person name="Klenk H.-P."/>
            <person name="Eisen J.A."/>
        </authorList>
    </citation>
    <scope>NUCLEOTIDE SEQUENCE [LARGE SCALE GENOMIC DNA]</scope>
    <source>
        <strain evidence="5">ATCC BAA-1237 / DSM 17374 / SPN1</strain>
    </source>
</reference>
<name>F4GLM7_PARC1</name>
<feature type="signal peptide" evidence="3">
    <location>
        <begin position="1"/>
        <end position="20"/>
    </location>
</feature>
<dbReference type="HOGENOM" id="CLU_031285_5_0_12"/>
<comment type="similarity">
    <text evidence="2">Belongs to the bacterial solute-binding protein 1 family.</text>
</comment>
<dbReference type="GO" id="GO:0042597">
    <property type="term" value="C:periplasmic space"/>
    <property type="evidence" value="ECO:0007669"/>
    <property type="project" value="UniProtKB-SubCell"/>
</dbReference>
<dbReference type="EMBL" id="CP002659">
    <property type="protein sequence ID" value="AEC02421.1"/>
    <property type="molecule type" value="Genomic_DNA"/>
</dbReference>
<dbReference type="RefSeq" id="WP_013739816.1">
    <property type="nucleotide sequence ID" value="NC_015436.1"/>
</dbReference>
<evidence type="ECO:0000256" key="2">
    <source>
        <dbReference type="ARBA" id="ARBA00008520"/>
    </source>
</evidence>
<sequence length="424" mass="47243">MKKNLMLFLIVLVTMGTMFAGGGKESSKDSGSKTLRVSWWGSDSRHTPTLNAMAAYQRENPNVRLEGEYGGWDGYYQKLVTQIAGRTAADIIQIDQPWLNELSARGDVFVVLDRTMIDLDEFDVDFLNDYCTYNGKLLGLPTGINVNTFLVDVTLLADNGIDPDTVWTWENIITEGRKIHQNDPAAYFSSASPDIMRYWFEIYIAQLAGAVVNSNKQVAFTEEQGTQAFAYFKQWFDEGIVAPFSQTSLFYQKFHENPSWINGKTATAWDWVSSMDKAIGNKKNIETRQLPVMEGAKNTGVLMRPSQIMVVNNSSVHKDEAIKVLDYLFTNHEAIEILGTARGIPATVSGRRILAEKNQITALAEKATNDGIAQAGLPQSSWQMNSEVIQTMQDVIDEFGFGRLTPQQASAKMIANLTATLTNL</sequence>
<evidence type="ECO:0000313" key="4">
    <source>
        <dbReference type="EMBL" id="AEC02421.1"/>
    </source>
</evidence>
<dbReference type="STRING" id="760011.Spico_1210"/>